<dbReference type="Proteomes" id="UP001217089">
    <property type="component" value="Unassembled WGS sequence"/>
</dbReference>
<dbReference type="EMBL" id="JARBDR010000917">
    <property type="protein sequence ID" value="KAJ8302477.1"/>
    <property type="molecule type" value="Genomic_DNA"/>
</dbReference>
<evidence type="ECO:0000313" key="1">
    <source>
        <dbReference type="EMBL" id="KAJ8302477.1"/>
    </source>
</evidence>
<reference evidence="1 2" key="1">
    <citation type="submission" date="2022-12" db="EMBL/GenBank/DDBJ databases">
        <title>Chromosome-level genome of Tegillarca granosa.</title>
        <authorList>
            <person name="Kim J."/>
        </authorList>
    </citation>
    <scope>NUCLEOTIDE SEQUENCE [LARGE SCALE GENOMIC DNA]</scope>
    <source>
        <strain evidence="1">Teg-2019</strain>
        <tissue evidence="1">Adductor muscle</tissue>
    </source>
</reference>
<sequence>MVTFQSKNILITFDYFNLHFTQKRPKIWKSDVEHAMIIQVITNKVKLGNQTALRNAPALMHNRADMNVMHCKCPQLDLPKECHWEAPKAGKCCRQPVCPPPYYIPNYPDE</sequence>
<name>A0ABQ9EEZ8_TEGGR</name>
<keyword evidence="2" id="KW-1185">Reference proteome</keyword>
<evidence type="ECO:0000313" key="2">
    <source>
        <dbReference type="Proteomes" id="UP001217089"/>
    </source>
</evidence>
<accession>A0ABQ9EEZ8</accession>
<gene>
    <name evidence="1" type="ORF">KUTeg_018873</name>
</gene>
<proteinExistence type="predicted"/>
<protein>
    <submittedName>
        <fullName evidence="1">Uncharacterized protein</fullName>
    </submittedName>
</protein>
<organism evidence="1 2">
    <name type="scientific">Tegillarca granosa</name>
    <name type="common">Malaysian cockle</name>
    <name type="synonym">Anadara granosa</name>
    <dbReference type="NCBI Taxonomy" id="220873"/>
    <lineage>
        <taxon>Eukaryota</taxon>
        <taxon>Metazoa</taxon>
        <taxon>Spiralia</taxon>
        <taxon>Lophotrochozoa</taxon>
        <taxon>Mollusca</taxon>
        <taxon>Bivalvia</taxon>
        <taxon>Autobranchia</taxon>
        <taxon>Pteriomorphia</taxon>
        <taxon>Arcoida</taxon>
        <taxon>Arcoidea</taxon>
        <taxon>Arcidae</taxon>
        <taxon>Tegillarca</taxon>
    </lineage>
</organism>
<comment type="caution">
    <text evidence="1">The sequence shown here is derived from an EMBL/GenBank/DDBJ whole genome shotgun (WGS) entry which is preliminary data.</text>
</comment>